<dbReference type="AlphaFoldDB" id="A0A9Q9AQZ2"/>
<reference evidence="2" key="1">
    <citation type="submission" date="2022-06" db="EMBL/GenBank/DDBJ databases">
        <title>Complete genome sequences of two strains of the flax pathogen Septoria linicola.</title>
        <authorList>
            <person name="Lapalu N."/>
            <person name="Simon A."/>
            <person name="Demenou B."/>
            <person name="Paumier D."/>
            <person name="Guillot M.-P."/>
            <person name="Gout L."/>
            <person name="Valade R."/>
        </authorList>
    </citation>
    <scope>NUCLEOTIDE SEQUENCE</scope>
    <source>
        <strain evidence="2">SE15195</strain>
    </source>
</reference>
<accession>A0A9Q9AQZ2</accession>
<gene>
    <name evidence="2" type="ORF">Slin15195_G074310</name>
</gene>
<dbReference type="EMBL" id="CP099423">
    <property type="protein sequence ID" value="USW54112.1"/>
    <property type="molecule type" value="Genomic_DNA"/>
</dbReference>
<evidence type="ECO:0000313" key="2">
    <source>
        <dbReference type="EMBL" id="USW54112.1"/>
    </source>
</evidence>
<feature type="domain" description="DUF6604" evidence="1">
    <location>
        <begin position="3"/>
        <end position="175"/>
    </location>
</feature>
<dbReference type="PANTHER" id="PTHR38795:SF1">
    <property type="entry name" value="DUF6604 DOMAIN-CONTAINING PROTEIN"/>
    <property type="match status" value="1"/>
</dbReference>
<organism evidence="2 3">
    <name type="scientific">Septoria linicola</name>
    <dbReference type="NCBI Taxonomy" id="215465"/>
    <lineage>
        <taxon>Eukaryota</taxon>
        <taxon>Fungi</taxon>
        <taxon>Dikarya</taxon>
        <taxon>Ascomycota</taxon>
        <taxon>Pezizomycotina</taxon>
        <taxon>Dothideomycetes</taxon>
        <taxon>Dothideomycetidae</taxon>
        <taxon>Mycosphaerellales</taxon>
        <taxon>Mycosphaerellaceae</taxon>
        <taxon>Septoria</taxon>
    </lineage>
</organism>
<dbReference type="Pfam" id="PF20253">
    <property type="entry name" value="DUF6604"/>
    <property type="match status" value="1"/>
</dbReference>
<proteinExistence type="predicted"/>
<dbReference type="Proteomes" id="UP001056384">
    <property type="component" value="Chromosome 6"/>
</dbReference>
<sequence>MAQEVIAGRTQAADFYSSQVLRTKAEVESDQRHRHFILVLQKIHNLLREAKASAVDLSTSSHGRKPRTACKTPALANLFEILELEESDYTTLSTKATKKNATSSHARVLAAATMQVDRTEEKWFKFWCFLTDMREIHDFALDAWCDWQAGDLSLDVAAMVTDIGAEIISAAHFELSPKHNEFIFYQDAVSLIRSQVEPNSAWSSRTPLDDNNAGHNVSDELEHMMPVAGRMAISICDHWPSINDNIKHEFGAEPQKQARYVHPVVAHEDFSFHPFAEALWAMLPDLCRAVRRGSIVNQRTAELISGPMEMEHVKGVTLAFVNTLQMYLNVFELIGDQWHEAFSSEKQESCAPEVDQSLPSKFHKILSNYIPDLNYDSTRSQSSNHPVDTTASLLRAGGHQASSQKLQEYEEASVHMPVNLRGPVGFCKTLPVWFGNTFARQKIIAHSGGLGIVNTDEFVLTSAHLYRCMRQMNMLDHPWPDMDWFIEAHSRKCTFVQDVPSHRPARSFAAHFGLALGIPASFFSSMQDECRLRGTSSGKACKMKSGKMRPIESPSDFCRESYNFVREASLLQAVRGDPTSVALQKILARKEASSSDKRKNARSVNYTMMQLLRCYKTARIEDELTMNFDYVSFWIVCQQFLDEVRTTLEKRKSDGFMPGSGFVMEIFIDLCIAESAGTLEHCQLAAAAAVADPYIRAVGGKYTALARARAEGKRQTTPIDVDQVPEACNQTADEEASSSGADGKLPPFMTRAQVYDLAENVRRLTENRPGRRGRRA</sequence>
<evidence type="ECO:0000259" key="1">
    <source>
        <dbReference type="Pfam" id="PF20253"/>
    </source>
</evidence>
<dbReference type="PANTHER" id="PTHR38795">
    <property type="entry name" value="DUF6604 DOMAIN-CONTAINING PROTEIN"/>
    <property type="match status" value="1"/>
</dbReference>
<name>A0A9Q9AQZ2_9PEZI</name>
<evidence type="ECO:0000313" key="3">
    <source>
        <dbReference type="Proteomes" id="UP001056384"/>
    </source>
</evidence>
<keyword evidence="3" id="KW-1185">Reference proteome</keyword>
<protein>
    <recommendedName>
        <fullName evidence="1">DUF6604 domain-containing protein</fullName>
    </recommendedName>
</protein>
<dbReference type="InterPro" id="IPR046539">
    <property type="entry name" value="DUF6604"/>
</dbReference>